<accession>A0ABP9A3E5</accession>
<reference evidence="3" key="1">
    <citation type="journal article" date="2019" name="Int. J. Syst. Evol. Microbiol.">
        <title>The Global Catalogue of Microorganisms (GCM) 10K type strain sequencing project: providing services to taxonomists for standard genome sequencing and annotation.</title>
        <authorList>
            <consortium name="The Broad Institute Genomics Platform"/>
            <consortium name="The Broad Institute Genome Sequencing Center for Infectious Disease"/>
            <person name="Wu L."/>
            <person name="Ma J."/>
        </authorList>
    </citation>
    <scope>NUCLEOTIDE SEQUENCE [LARGE SCALE GENOMIC DNA]</scope>
    <source>
        <strain evidence="3">JCM 17979</strain>
    </source>
</reference>
<feature type="transmembrane region" description="Helical" evidence="1">
    <location>
        <begin position="176"/>
        <end position="196"/>
    </location>
</feature>
<keyword evidence="1" id="KW-1133">Transmembrane helix</keyword>
<dbReference type="EMBL" id="BAABHO010000001">
    <property type="protein sequence ID" value="GAA4773242.1"/>
    <property type="molecule type" value="Genomic_DNA"/>
</dbReference>
<sequence length="405" mass="41154">MSAPSPADAATTTTAARRLGGQVVLRVLARLGSAGMQAATLLLLARALGPASFGTLAVLASTGMLLCSVAGLGASTRVLRVSAEDGADRLAPTLFWMQAIGLTLVLAGLLVTSLVLGDPAPAAVGALMAASDQQAEFTVSSLSGHGRQLAASVAITVQRGLPLIAVGAADLAGLPVLGPVGVALVVVAVLAVVWAPRRWGGWRALRAAARSSVGYWFSGLVVNLRQLEPLTVSTLGGAGAAGLYAIAARVSNPLTIVVTSMQAIAVPEMARARDRDEFRRTFRLLFGLALLYAGVLAAASPLVASVFLWIVGPQYEPARTLVTVMVLCAALSAISQALAARLLAVGRPAVSAWIIGVATVVGLVVLAVTAGVDGGRDLWVAPLVTQSLILVALAVVPVRPRNTSA</sequence>
<dbReference type="InterPro" id="IPR052556">
    <property type="entry name" value="PolySynth_Transporter"/>
</dbReference>
<feature type="transmembrane region" description="Helical" evidence="1">
    <location>
        <begin position="94"/>
        <end position="116"/>
    </location>
</feature>
<feature type="transmembrane region" description="Helical" evidence="1">
    <location>
        <begin position="322"/>
        <end position="343"/>
    </location>
</feature>
<feature type="transmembrane region" description="Helical" evidence="1">
    <location>
        <begin position="378"/>
        <end position="398"/>
    </location>
</feature>
<dbReference type="Proteomes" id="UP001500928">
    <property type="component" value="Unassembled WGS sequence"/>
</dbReference>
<gene>
    <name evidence="2" type="ORF">GCM10023200_02070</name>
</gene>
<evidence type="ECO:0000313" key="3">
    <source>
        <dbReference type="Proteomes" id="UP001500928"/>
    </source>
</evidence>
<proteinExistence type="predicted"/>
<dbReference type="RefSeq" id="WP_345410410.1">
    <property type="nucleotide sequence ID" value="NZ_BAABHO010000001.1"/>
</dbReference>
<keyword evidence="1" id="KW-0812">Transmembrane</keyword>
<keyword evidence="3" id="KW-1185">Reference proteome</keyword>
<feature type="transmembrane region" description="Helical" evidence="1">
    <location>
        <begin position="350"/>
        <end position="372"/>
    </location>
</feature>
<evidence type="ECO:0000313" key="2">
    <source>
        <dbReference type="EMBL" id="GAA4773242.1"/>
    </source>
</evidence>
<feature type="transmembrane region" description="Helical" evidence="1">
    <location>
        <begin position="51"/>
        <end position="73"/>
    </location>
</feature>
<protein>
    <recommendedName>
        <fullName evidence="4">Polysaccharide biosynthesis protein</fullName>
    </recommendedName>
</protein>
<evidence type="ECO:0008006" key="4">
    <source>
        <dbReference type="Google" id="ProtNLM"/>
    </source>
</evidence>
<keyword evidence="1" id="KW-0472">Membrane</keyword>
<dbReference type="PANTHER" id="PTHR43424">
    <property type="entry name" value="LOCUS PUTATIVE PROTEIN 1-RELATED"/>
    <property type="match status" value="1"/>
</dbReference>
<organism evidence="2 3">
    <name type="scientific">Actinomycetospora chlora</name>
    <dbReference type="NCBI Taxonomy" id="663608"/>
    <lineage>
        <taxon>Bacteria</taxon>
        <taxon>Bacillati</taxon>
        <taxon>Actinomycetota</taxon>
        <taxon>Actinomycetes</taxon>
        <taxon>Pseudonocardiales</taxon>
        <taxon>Pseudonocardiaceae</taxon>
        <taxon>Actinomycetospora</taxon>
    </lineage>
</organism>
<feature type="transmembrane region" description="Helical" evidence="1">
    <location>
        <begin position="284"/>
        <end position="310"/>
    </location>
</feature>
<evidence type="ECO:0000256" key="1">
    <source>
        <dbReference type="SAM" id="Phobius"/>
    </source>
</evidence>
<comment type="caution">
    <text evidence="2">The sequence shown here is derived from an EMBL/GenBank/DDBJ whole genome shotgun (WGS) entry which is preliminary data.</text>
</comment>
<dbReference type="PANTHER" id="PTHR43424:SF1">
    <property type="entry name" value="LOCUS PUTATIVE PROTEIN 1-RELATED"/>
    <property type="match status" value="1"/>
</dbReference>
<name>A0ABP9A3E5_9PSEU</name>